<dbReference type="InterPro" id="IPR015854">
    <property type="entry name" value="ABC_transpr_LolD-like"/>
</dbReference>
<proteinExistence type="inferred from homology"/>
<evidence type="ECO:0000313" key="6">
    <source>
        <dbReference type="Proteomes" id="UP000787625"/>
    </source>
</evidence>
<reference evidence="5" key="2">
    <citation type="submission" date="2021-04" db="EMBL/GenBank/DDBJ databases">
        <authorList>
            <person name="Gilroy R."/>
        </authorList>
    </citation>
    <scope>NUCLEOTIDE SEQUENCE</scope>
    <source>
        <strain evidence="5">MalCec1-1739</strain>
    </source>
</reference>
<name>A0A9D2UHP0_9BACT</name>
<gene>
    <name evidence="5" type="ORF">IAA93_03050</name>
</gene>
<dbReference type="GO" id="GO:0022857">
    <property type="term" value="F:transmembrane transporter activity"/>
    <property type="evidence" value="ECO:0007669"/>
    <property type="project" value="TreeGrafter"/>
</dbReference>
<dbReference type="PROSITE" id="PS50893">
    <property type="entry name" value="ABC_TRANSPORTER_2"/>
    <property type="match status" value="1"/>
</dbReference>
<dbReference type="PANTHER" id="PTHR24220">
    <property type="entry name" value="IMPORT ATP-BINDING PROTEIN"/>
    <property type="match status" value="1"/>
</dbReference>
<dbReference type="Gene3D" id="3.40.50.300">
    <property type="entry name" value="P-loop containing nucleotide triphosphate hydrolases"/>
    <property type="match status" value="1"/>
</dbReference>
<evidence type="ECO:0000256" key="2">
    <source>
        <dbReference type="ARBA" id="ARBA00022741"/>
    </source>
</evidence>
<feature type="domain" description="ABC transporter" evidence="4">
    <location>
        <begin position="4"/>
        <end position="213"/>
    </location>
</feature>
<dbReference type="InterPro" id="IPR027417">
    <property type="entry name" value="P-loop_NTPase"/>
</dbReference>
<dbReference type="InterPro" id="IPR003593">
    <property type="entry name" value="AAA+_ATPase"/>
</dbReference>
<dbReference type="GO" id="GO:0016887">
    <property type="term" value="F:ATP hydrolysis activity"/>
    <property type="evidence" value="ECO:0007669"/>
    <property type="project" value="InterPro"/>
</dbReference>
<dbReference type="Proteomes" id="UP000787625">
    <property type="component" value="Unassembled WGS sequence"/>
</dbReference>
<dbReference type="SUPFAM" id="SSF52540">
    <property type="entry name" value="P-loop containing nucleoside triphosphate hydrolases"/>
    <property type="match status" value="1"/>
</dbReference>
<dbReference type="InterPro" id="IPR003439">
    <property type="entry name" value="ABC_transporter-like_ATP-bd"/>
</dbReference>
<sequence length="213" mass="24169">MKEIIIDSVVPAVFGGRDIDSGLWGGRHSFERGKTYLIEAASGTGKSSLCAFIYGYRRDFTGRILFDDTDTERYKAREWQKLRRTSLSLMFQELRLFDELTAIENIRLKNDLTHHKTGREIASLMDALGISDKRDTPARLMSWGQRQRVAFIRALCQPFDFIMMDEPVSHLDECNSDAVASILKEEIDSRGAAAIVTSVGNHLKMDYDGRIVL</sequence>
<dbReference type="GO" id="GO:0005886">
    <property type="term" value="C:plasma membrane"/>
    <property type="evidence" value="ECO:0007669"/>
    <property type="project" value="TreeGrafter"/>
</dbReference>
<dbReference type="GO" id="GO:0005524">
    <property type="term" value="F:ATP binding"/>
    <property type="evidence" value="ECO:0007669"/>
    <property type="project" value="UniProtKB-KW"/>
</dbReference>
<protein>
    <submittedName>
        <fullName evidence="5">ATP-binding cassette domain-containing protein</fullName>
    </submittedName>
</protein>
<evidence type="ECO:0000259" key="4">
    <source>
        <dbReference type="PROSITE" id="PS50893"/>
    </source>
</evidence>
<organism evidence="5 6">
    <name type="scientific">Candidatus Avibacteroides avistercoris</name>
    <dbReference type="NCBI Taxonomy" id="2840690"/>
    <lineage>
        <taxon>Bacteria</taxon>
        <taxon>Pseudomonadati</taxon>
        <taxon>Bacteroidota</taxon>
        <taxon>Bacteroidia</taxon>
        <taxon>Bacteroidales</taxon>
        <taxon>Bacteroidaceae</taxon>
        <taxon>Bacteroidaceae incertae sedis</taxon>
        <taxon>Candidatus Avibacteroides</taxon>
    </lineage>
</organism>
<evidence type="ECO:0000313" key="5">
    <source>
        <dbReference type="EMBL" id="HJD52690.1"/>
    </source>
</evidence>
<dbReference type="EMBL" id="DWUP01000063">
    <property type="protein sequence ID" value="HJD52690.1"/>
    <property type="molecule type" value="Genomic_DNA"/>
</dbReference>
<evidence type="ECO:0000256" key="3">
    <source>
        <dbReference type="ARBA" id="ARBA00022840"/>
    </source>
</evidence>
<keyword evidence="2" id="KW-0547">Nucleotide-binding</keyword>
<evidence type="ECO:0000256" key="1">
    <source>
        <dbReference type="ARBA" id="ARBA00005417"/>
    </source>
</evidence>
<dbReference type="SMART" id="SM00382">
    <property type="entry name" value="AAA"/>
    <property type="match status" value="1"/>
</dbReference>
<dbReference type="AlphaFoldDB" id="A0A9D2UHP0"/>
<comment type="similarity">
    <text evidence="1">Belongs to the ABC transporter superfamily.</text>
</comment>
<dbReference type="Pfam" id="PF00005">
    <property type="entry name" value="ABC_tran"/>
    <property type="match status" value="1"/>
</dbReference>
<accession>A0A9D2UHP0</accession>
<reference evidence="5" key="1">
    <citation type="journal article" date="2021" name="PeerJ">
        <title>Extensive microbial diversity within the chicken gut microbiome revealed by metagenomics and culture.</title>
        <authorList>
            <person name="Gilroy R."/>
            <person name="Ravi A."/>
            <person name="Getino M."/>
            <person name="Pursley I."/>
            <person name="Horton D.L."/>
            <person name="Alikhan N.F."/>
            <person name="Baker D."/>
            <person name="Gharbi K."/>
            <person name="Hall N."/>
            <person name="Watson M."/>
            <person name="Adriaenssens E.M."/>
            <person name="Foster-Nyarko E."/>
            <person name="Jarju S."/>
            <person name="Secka A."/>
            <person name="Antonio M."/>
            <person name="Oren A."/>
            <person name="Chaudhuri R.R."/>
            <person name="La Ragione R."/>
            <person name="Hildebrand F."/>
            <person name="Pallen M.J."/>
        </authorList>
    </citation>
    <scope>NUCLEOTIDE SEQUENCE</scope>
    <source>
        <strain evidence="5">MalCec1-1739</strain>
    </source>
</reference>
<keyword evidence="3 5" id="KW-0067">ATP-binding</keyword>
<comment type="caution">
    <text evidence="5">The sequence shown here is derived from an EMBL/GenBank/DDBJ whole genome shotgun (WGS) entry which is preliminary data.</text>
</comment>
<dbReference type="PANTHER" id="PTHR24220:SF689">
    <property type="entry name" value="LIPOPROTEIN-RELEASING SYSTEM ATP-BINDING PROTEIN LOLD"/>
    <property type="match status" value="1"/>
</dbReference>